<evidence type="ECO:0008006" key="4">
    <source>
        <dbReference type="Google" id="ProtNLM"/>
    </source>
</evidence>
<protein>
    <recommendedName>
        <fullName evidence="4">DUF4013 domain-containing protein</fullName>
    </recommendedName>
</protein>
<keyword evidence="1" id="KW-0812">Transmembrane</keyword>
<keyword evidence="1" id="KW-0472">Membrane</keyword>
<feature type="transmembrane region" description="Helical" evidence="1">
    <location>
        <begin position="355"/>
        <end position="382"/>
    </location>
</feature>
<keyword evidence="1" id="KW-1133">Transmembrane helix</keyword>
<feature type="transmembrane region" description="Helical" evidence="1">
    <location>
        <begin position="37"/>
        <end position="57"/>
    </location>
</feature>
<accession>A0A5B9WAF0</accession>
<dbReference type="RefSeq" id="WP_148597096.1">
    <property type="nucleotide sequence ID" value="NZ_CP042997.1"/>
</dbReference>
<evidence type="ECO:0000256" key="1">
    <source>
        <dbReference type="SAM" id="Phobius"/>
    </source>
</evidence>
<dbReference type="Proteomes" id="UP000324233">
    <property type="component" value="Chromosome"/>
</dbReference>
<evidence type="ECO:0000313" key="3">
    <source>
        <dbReference type="Proteomes" id="UP000324233"/>
    </source>
</evidence>
<feature type="transmembrane region" description="Helical" evidence="1">
    <location>
        <begin position="282"/>
        <end position="301"/>
    </location>
</feature>
<sequence length="396" mass="42972">METTTLLEPDAATAHALPGGVPATPPRRRPIARLAGALWRGLASAIGWLFGLASLAVGLSVLAAVPVVQFLSLGYLLESSARVAISGRLRDGFIGIREAGRIGRAAIGTFLATLPLALASSYSHSADLIVPGGTAARNWHLATGIVAAMTLVHVSCAYARGAGLRHFLWPLGTPFWLLRQLRAGGLYARTRDGFWSFVDSLAPGYYFRLGLVGFLGTAAWLIIPASLIAAAGRFPPLGFLGVLLLAIVAPSLPFLQVRYAVDGDASALFSLRSARERFRRAPWAFAFALMILLLASVPLYLLKIEMIPREAAWLESLVFVVFLAPAHLLVGWAYSRSGRRVYPRHWTIRLLGRLAIVPTSLFYVLIVFLSQFTSWGGIWSLYEQHAFLLPVPFLSM</sequence>
<feature type="transmembrane region" description="Helical" evidence="1">
    <location>
        <begin position="205"/>
        <end position="231"/>
    </location>
</feature>
<feature type="transmembrane region" description="Helical" evidence="1">
    <location>
        <begin position="313"/>
        <end position="334"/>
    </location>
</feature>
<reference evidence="2 3" key="1">
    <citation type="submission" date="2019-08" db="EMBL/GenBank/DDBJ databases">
        <title>Deep-cultivation of Planctomycetes and their phenomic and genomic characterization uncovers novel biology.</title>
        <authorList>
            <person name="Wiegand S."/>
            <person name="Jogler M."/>
            <person name="Boedeker C."/>
            <person name="Pinto D."/>
            <person name="Vollmers J."/>
            <person name="Rivas-Marin E."/>
            <person name="Kohn T."/>
            <person name="Peeters S.H."/>
            <person name="Heuer A."/>
            <person name="Rast P."/>
            <person name="Oberbeckmann S."/>
            <person name="Bunk B."/>
            <person name="Jeske O."/>
            <person name="Meyerdierks A."/>
            <person name="Storesund J.E."/>
            <person name="Kallscheuer N."/>
            <person name="Luecker S."/>
            <person name="Lage O.M."/>
            <person name="Pohl T."/>
            <person name="Merkel B.J."/>
            <person name="Hornburger P."/>
            <person name="Mueller R.-W."/>
            <person name="Bruemmer F."/>
            <person name="Labrenz M."/>
            <person name="Spormann A.M."/>
            <person name="Op den Camp H."/>
            <person name="Overmann J."/>
            <person name="Amann R."/>
            <person name="Jetten M.S.M."/>
            <person name="Mascher T."/>
            <person name="Medema M.H."/>
            <person name="Devos D.P."/>
            <person name="Kaster A.-K."/>
            <person name="Ovreas L."/>
            <person name="Rohde M."/>
            <person name="Galperin M.Y."/>
            <person name="Jogler C."/>
        </authorList>
    </citation>
    <scope>NUCLEOTIDE SEQUENCE [LARGE SCALE GENOMIC DNA]</scope>
    <source>
        <strain evidence="2 3">OJF2</strain>
    </source>
</reference>
<feature type="transmembrane region" description="Helical" evidence="1">
    <location>
        <begin position="139"/>
        <end position="159"/>
    </location>
</feature>
<dbReference type="AlphaFoldDB" id="A0A5B9WAF0"/>
<proteinExistence type="predicted"/>
<feature type="transmembrane region" description="Helical" evidence="1">
    <location>
        <begin position="237"/>
        <end position="261"/>
    </location>
</feature>
<dbReference type="EMBL" id="CP042997">
    <property type="protein sequence ID" value="QEH37552.1"/>
    <property type="molecule type" value="Genomic_DNA"/>
</dbReference>
<evidence type="ECO:0000313" key="2">
    <source>
        <dbReference type="EMBL" id="QEH37552.1"/>
    </source>
</evidence>
<keyword evidence="3" id="KW-1185">Reference proteome</keyword>
<name>A0A5B9WAF0_9BACT</name>
<gene>
    <name evidence="2" type="ORF">OJF2_61430</name>
</gene>
<dbReference type="KEGG" id="agv:OJF2_61430"/>
<dbReference type="OrthoDB" id="267627at2"/>
<organism evidence="2 3">
    <name type="scientific">Aquisphaera giovannonii</name>
    <dbReference type="NCBI Taxonomy" id="406548"/>
    <lineage>
        <taxon>Bacteria</taxon>
        <taxon>Pseudomonadati</taxon>
        <taxon>Planctomycetota</taxon>
        <taxon>Planctomycetia</taxon>
        <taxon>Isosphaerales</taxon>
        <taxon>Isosphaeraceae</taxon>
        <taxon>Aquisphaera</taxon>
    </lineage>
</organism>
<feature type="transmembrane region" description="Helical" evidence="1">
    <location>
        <begin position="102"/>
        <end position="119"/>
    </location>
</feature>